<dbReference type="PATRIC" id="fig|1173020.3.peg.4202"/>
<dbReference type="eggNOG" id="COG3547">
    <property type="taxonomic scope" value="Bacteria"/>
</dbReference>
<dbReference type="STRING" id="1173020.Cha6605_3662"/>
<dbReference type="KEGG" id="cmp:Cha6605_3662"/>
<dbReference type="AlphaFoldDB" id="K9UHQ2"/>
<dbReference type="Proteomes" id="UP000010366">
    <property type="component" value="Chromosome"/>
</dbReference>
<dbReference type="HOGENOM" id="CLU_046992_0_0_3"/>
<gene>
    <name evidence="1" type="ORF">Cha6605_3662</name>
</gene>
<keyword evidence="2" id="KW-1185">Reference proteome</keyword>
<organism evidence="1 2">
    <name type="scientific">Chamaesiphon minutus (strain ATCC 27169 / PCC 6605)</name>
    <dbReference type="NCBI Taxonomy" id="1173020"/>
    <lineage>
        <taxon>Bacteria</taxon>
        <taxon>Bacillati</taxon>
        <taxon>Cyanobacteriota</taxon>
        <taxon>Cyanophyceae</taxon>
        <taxon>Gomontiellales</taxon>
        <taxon>Chamaesiphonaceae</taxon>
        <taxon>Chamaesiphon</taxon>
    </lineage>
</organism>
<sequence length="415" mass="47416">MLEREHAILTPLINLVNVPIQLNMITRKVIGADACKGRLVCIALDSLPSRARAGEIYRDKSDYFDVDVSAAGLKYLLSLKPDVLVLEPTGVNYIKFWVTKCAEYGVEIALVGHKQSNRYRENLSLPDKDDEADALALACYYLEHQSDPLQFARIRDDVTSRLRDAALRLKHIDRIQSPLLNRLQQDLAWAMPEVGGSVHAVLFWRWLAEYSKSARYDLLLSTTCGLGITQNMRAMAKLLVDLWRQKAIVESEMVDLLKHSQFDRDRAVMEKYYLPKIAQAIIISQYYPLTNFLGEDGNEIMQISRSRRTGTHTKKPVSLRRFRKTLGVAPVREASGKSPTKTKKAGSRICRIQLWLWLFGAFERKKSKIKTATSAMQDLNDLWLSLHAEKHIKVARSTFCSKFVERLFYDLLAAR</sequence>
<evidence type="ECO:0000313" key="1">
    <source>
        <dbReference type="EMBL" id="AFY94642.1"/>
    </source>
</evidence>
<accession>K9UHQ2</accession>
<name>K9UHQ2_CHAP6</name>
<proteinExistence type="predicted"/>
<protein>
    <submittedName>
        <fullName evidence="1">Transposase</fullName>
    </submittedName>
</protein>
<dbReference type="EMBL" id="CP003600">
    <property type="protein sequence ID" value="AFY94642.1"/>
    <property type="molecule type" value="Genomic_DNA"/>
</dbReference>
<reference evidence="1 2" key="1">
    <citation type="submission" date="2012-05" db="EMBL/GenBank/DDBJ databases">
        <title>Finished chromosome of genome of Chamaesiphon sp. PCC 6605.</title>
        <authorList>
            <consortium name="US DOE Joint Genome Institute"/>
            <person name="Gugger M."/>
            <person name="Coursin T."/>
            <person name="Rippka R."/>
            <person name="Tandeau De Marsac N."/>
            <person name="Huntemann M."/>
            <person name="Wei C.-L."/>
            <person name="Han J."/>
            <person name="Detter J.C."/>
            <person name="Han C."/>
            <person name="Tapia R."/>
            <person name="Chen A."/>
            <person name="Kyrpides N."/>
            <person name="Mavromatis K."/>
            <person name="Markowitz V."/>
            <person name="Szeto E."/>
            <person name="Ivanova N."/>
            <person name="Pagani I."/>
            <person name="Pati A."/>
            <person name="Goodwin L."/>
            <person name="Nordberg H.P."/>
            <person name="Cantor M.N."/>
            <person name="Hua S.X."/>
            <person name="Woyke T."/>
            <person name="Kerfeld C.A."/>
        </authorList>
    </citation>
    <scope>NUCLEOTIDE SEQUENCE [LARGE SCALE GENOMIC DNA]</scope>
    <source>
        <strain evidence="2">ATCC 27169 / PCC 6605</strain>
    </source>
</reference>
<evidence type="ECO:0000313" key="2">
    <source>
        <dbReference type="Proteomes" id="UP000010366"/>
    </source>
</evidence>